<dbReference type="Proteomes" id="UP001597338">
    <property type="component" value="Unassembled WGS sequence"/>
</dbReference>
<evidence type="ECO:0000259" key="1">
    <source>
        <dbReference type="Pfam" id="PF19834"/>
    </source>
</evidence>
<evidence type="ECO:0000313" key="3">
    <source>
        <dbReference type="Proteomes" id="UP001597338"/>
    </source>
</evidence>
<dbReference type="Pfam" id="PF19834">
    <property type="entry name" value="DUF6314"/>
    <property type="match status" value="1"/>
</dbReference>
<gene>
    <name evidence="2" type="ORF">ACFSL2_01865</name>
</gene>
<proteinExistence type="predicted"/>
<reference evidence="3" key="1">
    <citation type="journal article" date="2019" name="Int. J. Syst. Evol. Microbiol.">
        <title>The Global Catalogue of Microorganisms (GCM) 10K type strain sequencing project: providing services to taxonomists for standard genome sequencing and annotation.</title>
        <authorList>
            <consortium name="The Broad Institute Genomics Platform"/>
            <consortium name="The Broad Institute Genome Sequencing Center for Infectious Disease"/>
            <person name="Wu L."/>
            <person name="Ma J."/>
        </authorList>
    </citation>
    <scope>NUCLEOTIDE SEQUENCE [LARGE SCALE GENOMIC DNA]</scope>
    <source>
        <strain evidence="3">CCM 7043</strain>
    </source>
</reference>
<dbReference type="InterPro" id="IPR045632">
    <property type="entry name" value="DUF6314"/>
</dbReference>
<sequence>MDPLRLVGTWNFRREIHDHRDGAEYTAHGTARFTRQDDGRIRWSEHGTLDWVSGSTPVSRTLFLVRDPADDERRWRVTFEDGRDFHPWTAGAVEHLCGRDLYQGGVAASEELATRWQLHWRVTGPEKDYTMRTTYLAP</sequence>
<dbReference type="RefSeq" id="WP_377196201.1">
    <property type="nucleotide sequence ID" value="NZ_JBHUHF010000001.1"/>
</dbReference>
<accession>A0ABW4V321</accession>
<keyword evidence="3" id="KW-1185">Reference proteome</keyword>
<feature type="domain" description="DUF6314" evidence="1">
    <location>
        <begin position="6"/>
        <end position="135"/>
    </location>
</feature>
<comment type="caution">
    <text evidence="2">The sequence shown here is derived from an EMBL/GenBank/DDBJ whole genome shotgun (WGS) entry which is preliminary data.</text>
</comment>
<name>A0ABW4V321_9MICO</name>
<protein>
    <submittedName>
        <fullName evidence="2">DUF6314 family protein</fullName>
    </submittedName>
</protein>
<dbReference type="EMBL" id="JBHUHF010000001">
    <property type="protein sequence ID" value="MFD2024251.1"/>
    <property type="molecule type" value="Genomic_DNA"/>
</dbReference>
<evidence type="ECO:0000313" key="2">
    <source>
        <dbReference type="EMBL" id="MFD2024251.1"/>
    </source>
</evidence>
<organism evidence="2 3">
    <name type="scientific">Promicromonospora aerolata</name>
    <dbReference type="NCBI Taxonomy" id="195749"/>
    <lineage>
        <taxon>Bacteria</taxon>
        <taxon>Bacillati</taxon>
        <taxon>Actinomycetota</taxon>
        <taxon>Actinomycetes</taxon>
        <taxon>Micrococcales</taxon>
        <taxon>Promicromonosporaceae</taxon>
        <taxon>Promicromonospora</taxon>
    </lineage>
</organism>